<proteinExistence type="predicted"/>
<name>S9VXP7_SCHCR</name>
<dbReference type="Proteomes" id="UP000015464">
    <property type="component" value="Unassembled WGS sequence"/>
</dbReference>
<dbReference type="OrthoDB" id="3342455at2759"/>
<protein>
    <submittedName>
        <fullName evidence="1">Uncharacterized protein</fullName>
    </submittedName>
</protein>
<sequence>MANVATALFDVKVMLEAPRCSPALLRRLWIYFNKHDLSVLSHSLVAFQTLIQLFMISYLSQWTQGKDRMVALGASYERYMINWTQGHPLGRRFELCSKDYRIEEGEVLSTFSALQYRKIPGKLLLFVDESYWVPKTVNMLRWYYEVLDWLLDHVQV</sequence>
<dbReference type="AlphaFoldDB" id="S9VXP7"/>
<dbReference type="EMBL" id="KE546989">
    <property type="protein sequence ID" value="EPY52338.1"/>
    <property type="molecule type" value="Genomic_DNA"/>
</dbReference>
<dbReference type="STRING" id="653667.S9VXP7"/>
<dbReference type="GeneID" id="25035990"/>
<accession>S9VXP7</accession>
<evidence type="ECO:0000313" key="2">
    <source>
        <dbReference type="Proteomes" id="UP000015464"/>
    </source>
</evidence>
<organism evidence="1 2">
    <name type="scientific">Schizosaccharomyces cryophilus (strain OY26 / ATCC MYA-4695 / CBS 11777 / NBRC 106824 / NRRL Y48691)</name>
    <name type="common">Fission yeast</name>
    <dbReference type="NCBI Taxonomy" id="653667"/>
    <lineage>
        <taxon>Eukaryota</taxon>
        <taxon>Fungi</taxon>
        <taxon>Dikarya</taxon>
        <taxon>Ascomycota</taxon>
        <taxon>Taphrinomycotina</taxon>
        <taxon>Schizosaccharomycetes</taxon>
        <taxon>Schizosaccharomycetales</taxon>
        <taxon>Schizosaccharomycetaceae</taxon>
        <taxon>Schizosaccharomyces</taxon>
    </lineage>
</organism>
<dbReference type="eggNOG" id="KOG2100">
    <property type="taxonomic scope" value="Eukaryota"/>
</dbReference>
<reference evidence="1 2" key="1">
    <citation type="journal article" date="2011" name="Science">
        <title>Comparative functional genomics of the fission yeasts.</title>
        <authorList>
            <person name="Rhind N."/>
            <person name="Chen Z."/>
            <person name="Yassour M."/>
            <person name="Thompson D.A."/>
            <person name="Haas B.J."/>
            <person name="Habib N."/>
            <person name="Wapinski I."/>
            <person name="Roy S."/>
            <person name="Lin M.F."/>
            <person name="Heiman D.I."/>
            <person name="Young S.K."/>
            <person name="Furuya K."/>
            <person name="Guo Y."/>
            <person name="Pidoux A."/>
            <person name="Chen H.M."/>
            <person name="Robbertse B."/>
            <person name="Goldberg J.M."/>
            <person name="Aoki K."/>
            <person name="Bayne E.H."/>
            <person name="Berlin A.M."/>
            <person name="Desjardins C.A."/>
            <person name="Dobbs E."/>
            <person name="Dukaj L."/>
            <person name="Fan L."/>
            <person name="FitzGerald M.G."/>
            <person name="French C."/>
            <person name="Gujja S."/>
            <person name="Hansen K."/>
            <person name="Keifenheim D."/>
            <person name="Levin J.Z."/>
            <person name="Mosher R.A."/>
            <person name="Mueller C.A."/>
            <person name="Pfiffner J."/>
            <person name="Priest M."/>
            <person name="Russ C."/>
            <person name="Smialowska A."/>
            <person name="Swoboda P."/>
            <person name="Sykes S.M."/>
            <person name="Vaughn M."/>
            <person name="Vengrova S."/>
            <person name="Yoder R."/>
            <person name="Zeng Q."/>
            <person name="Allshire R."/>
            <person name="Baulcombe D."/>
            <person name="Birren B.W."/>
            <person name="Brown W."/>
            <person name="Ekwall K."/>
            <person name="Kellis M."/>
            <person name="Leatherwood J."/>
            <person name="Levin H."/>
            <person name="Margalit H."/>
            <person name="Martienssen R."/>
            <person name="Nieduszynski C.A."/>
            <person name="Spatafora J.W."/>
            <person name="Friedman N."/>
            <person name="Dalgaard J.Z."/>
            <person name="Baumann P."/>
            <person name="Niki H."/>
            <person name="Regev A."/>
            <person name="Nusbaum C."/>
        </authorList>
    </citation>
    <scope>NUCLEOTIDE SEQUENCE [LARGE SCALE GENOMIC DNA]</scope>
    <source>
        <strain evidence="2">OY26 / ATCC MYA-4695 / CBS 11777 / NBRC 106824 / NRRL Y48691</strain>
    </source>
</reference>
<keyword evidence="2" id="KW-1185">Reference proteome</keyword>
<dbReference type="HOGENOM" id="CLU_1687700_0_0_1"/>
<evidence type="ECO:0000313" key="1">
    <source>
        <dbReference type="EMBL" id="EPY52338.1"/>
    </source>
</evidence>
<gene>
    <name evidence="1" type="ORF">SPOG_01663</name>
</gene>
<dbReference type="RefSeq" id="XP_013022222.1">
    <property type="nucleotide sequence ID" value="XM_013166768.1"/>
</dbReference>